<evidence type="ECO:0000256" key="1">
    <source>
        <dbReference type="ARBA" id="ARBA00023186"/>
    </source>
</evidence>
<dbReference type="RefSeq" id="WP_261595075.1">
    <property type="nucleotide sequence ID" value="NZ_CAMAPC010000021.1"/>
</dbReference>
<evidence type="ECO:0000313" key="3">
    <source>
        <dbReference type="EMBL" id="CAH9065607.1"/>
    </source>
</evidence>
<evidence type="ECO:0000313" key="4">
    <source>
        <dbReference type="EMBL" id="CAH9067274.1"/>
    </source>
</evidence>
<reference evidence="3 6" key="1">
    <citation type="submission" date="2022-07" db="EMBL/GenBank/DDBJ databases">
        <authorList>
            <person name="Criscuolo A."/>
        </authorList>
    </citation>
    <scope>NUCLEOTIDE SEQUENCE</scope>
    <source>
        <strain evidence="6">CIP 111951</strain>
        <strain evidence="3">CIP111854</strain>
        <strain evidence="4">CIP111951</strain>
    </source>
</reference>
<feature type="domain" description="DnaJ-related protein N-terminal" evidence="2">
    <location>
        <begin position="3"/>
        <end position="121"/>
    </location>
</feature>
<sequence>MLNPLIDAIFMVVSDQHAHKVHTISTTLNISKNLSQLDKDPHKDLFKRNFLIMNALYQLQQELIHEGFYLSVSSMHIQLTELGKSTPQAHDELRSYYLDWTNYETSEQDVIELLDSFWQKFARVKPTILTTEDQIQSICQQWQLSYPYKAFQLKKSWRQHALTHHPDKTDGNGERFKQLKYEYELLKAHLKTLN</sequence>
<evidence type="ECO:0000259" key="2">
    <source>
        <dbReference type="Pfam" id="PF12339"/>
    </source>
</evidence>
<dbReference type="Proteomes" id="UP001152485">
    <property type="component" value="Unassembled WGS sequence"/>
</dbReference>
<evidence type="ECO:0000313" key="6">
    <source>
        <dbReference type="Proteomes" id="UP001152485"/>
    </source>
</evidence>
<dbReference type="EMBL" id="CAMAPD010000024">
    <property type="protein sequence ID" value="CAH9067274.1"/>
    <property type="molecule type" value="Genomic_DNA"/>
</dbReference>
<dbReference type="EMBL" id="CAMAPC010000021">
    <property type="protein sequence ID" value="CAH9065607.1"/>
    <property type="molecule type" value="Genomic_DNA"/>
</dbReference>
<keyword evidence="1" id="KW-0143">Chaperone</keyword>
<dbReference type="AlphaFoldDB" id="A0A9W4W785"/>
<dbReference type="SUPFAM" id="SSF46565">
    <property type="entry name" value="Chaperone J-domain"/>
    <property type="match status" value="1"/>
</dbReference>
<dbReference type="Proteomes" id="UP001152467">
    <property type="component" value="Unassembled WGS sequence"/>
</dbReference>
<dbReference type="Pfam" id="PF12339">
    <property type="entry name" value="DNAJ_related"/>
    <property type="match status" value="1"/>
</dbReference>
<dbReference type="Gene3D" id="1.10.287.110">
    <property type="entry name" value="DnaJ domain"/>
    <property type="match status" value="1"/>
</dbReference>
<evidence type="ECO:0000313" key="5">
    <source>
        <dbReference type="Proteomes" id="UP001152467"/>
    </source>
</evidence>
<dbReference type="InterPro" id="IPR036869">
    <property type="entry name" value="J_dom_sf"/>
</dbReference>
<keyword evidence="5" id="KW-1185">Reference proteome</keyword>
<protein>
    <recommendedName>
        <fullName evidence="2">DnaJ-related protein N-terminal domain-containing protein</fullName>
    </recommendedName>
</protein>
<comment type="caution">
    <text evidence="3">The sequence shown here is derived from an EMBL/GenBank/DDBJ whole genome shotgun (WGS) entry which is preliminary data.</text>
</comment>
<proteinExistence type="predicted"/>
<organism evidence="3 5">
    <name type="scientific">Pseudoalteromonas holothuriae</name>
    <dbReference type="NCBI Taxonomy" id="2963714"/>
    <lineage>
        <taxon>Bacteria</taxon>
        <taxon>Pseudomonadati</taxon>
        <taxon>Pseudomonadota</taxon>
        <taxon>Gammaproteobacteria</taxon>
        <taxon>Alteromonadales</taxon>
        <taxon>Pseudoalteromonadaceae</taxon>
        <taxon>Pseudoalteromonas</taxon>
    </lineage>
</organism>
<accession>A0A9W4W785</accession>
<name>A0A9W4W785_9GAMM</name>
<dbReference type="InterPro" id="IPR021059">
    <property type="entry name" value="DnaJ-related_N"/>
</dbReference>
<gene>
    <name evidence="3" type="ORF">PSECIP111854_03718</name>
    <name evidence="4" type="ORF">PSECIP111951_03747</name>
</gene>